<gene>
    <name evidence="1" type="ORF">R3P38DRAFT_2906367</name>
</gene>
<accession>A0AAW0CHV0</accession>
<name>A0AAW0CHV0_9AGAR</name>
<dbReference type="Proteomes" id="UP001362999">
    <property type="component" value="Unassembled WGS sequence"/>
</dbReference>
<dbReference type="EMBL" id="JAWWNJ010000017">
    <property type="protein sequence ID" value="KAK7038525.1"/>
    <property type="molecule type" value="Genomic_DNA"/>
</dbReference>
<evidence type="ECO:0000313" key="2">
    <source>
        <dbReference type="Proteomes" id="UP001362999"/>
    </source>
</evidence>
<protein>
    <submittedName>
        <fullName evidence="1">Uncharacterized protein</fullName>
    </submittedName>
</protein>
<evidence type="ECO:0000313" key="1">
    <source>
        <dbReference type="EMBL" id="KAK7038525.1"/>
    </source>
</evidence>
<proteinExistence type="predicted"/>
<dbReference type="AlphaFoldDB" id="A0AAW0CHV0"/>
<keyword evidence="2" id="KW-1185">Reference proteome</keyword>
<organism evidence="1 2">
    <name type="scientific">Favolaschia claudopus</name>
    <dbReference type="NCBI Taxonomy" id="2862362"/>
    <lineage>
        <taxon>Eukaryota</taxon>
        <taxon>Fungi</taxon>
        <taxon>Dikarya</taxon>
        <taxon>Basidiomycota</taxon>
        <taxon>Agaricomycotina</taxon>
        <taxon>Agaricomycetes</taxon>
        <taxon>Agaricomycetidae</taxon>
        <taxon>Agaricales</taxon>
        <taxon>Marasmiineae</taxon>
        <taxon>Mycenaceae</taxon>
        <taxon>Favolaschia</taxon>
    </lineage>
</organism>
<comment type="caution">
    <text evidence="1">The sequence shown here is derived from an EMBL/GenBank/DDBJ whole genome shotgun (WGS) entry which is preliminary data.</text>
</comment>
<reference evidence="1 2" key="1">
    <citation type="journal article" date="2024" name="J Genomics">
        <title>Draft genome sequencing and assembly of Favolaschia claudopus CIRM-BRFM 2984 isolated from oak limbs.</title>
        <authorList>
            <person name="Navarro D."/>
            <person name="Drula E."/>
            <person name="Chaduli D."/>
            <person name="Cazenave R."/>
            <person name="Ahrendt S."/>
            <person name="Wang J."/>
            <person name="Lipzen A."/>
            <person name="Daum C."/>
            <person name="Barry K."/>
            <person name="Grigoriev I.V."/>
            <person name="Favel A."/>
            <person name="Rosso M.N."/>
            <person name="Martin F."/>
        </authorList>
    </citation>
    <scope>NUCLEOTIDE SEQUENCE [LARGE SCALE GENOMIC DNA]</scope>
    <source>
        <strain evidence="1 2">CIRM-BRFM 2984</strain>
    </source>
</reference>
<sequence length="235" mass="26367">MRGTPSLPAITTATTFARRLMLLLESSPHLLPYIRSLHVRSQDVECFHVVSAISWEQLQHLRVSFNAKDQSPVQRRGYIEGMAVLFSIPSLSAITITAHSKWTVDELRFLLSSCSPNTQQLEMYSCGVLPEVSLPSPPPAAHRPRIRDLTLKLSPSLLTALSAAFDFTHLHTFRYSQSWTPELNAFLRRYGSTVQGLSVSNKYLRLKGIALSQDRRRPDATLTSDSIFPSSVNFI</sequence>